<sequence length="77" mass="8883">MTEQTSQAPSIEELIETITELTAYRERLFDDVVGLGKKLRLSQKKIDATIKEHPELTRIDEILTQLKLQRDTQESQA</sequence>
<accession>A0A024CH40</accession>
<dbReference type="EMBL" id="KF846568">
    <property type="protein sequence ID" value="AHZ34170.1"/>
    <property type="molecule type" value="Genomic_DNA"/>
</dbReference>
<gene>
    <name evidence="1" type="primary">unk13</name>
</gene>
<evidence type="ECO:0000313" key="1">
    <source>
        <dbReference type="EMBL" id="AHZ34100.1"/>
    </source>
</evidence>
<dbReference type="EMBL" id="KF846556">
    <property type="protein sequence ID" value="AHZ34100.1"/>
    <property type="molecule type" value="Genomic_DNA"/>
</dbReference>
<protein>
    <submittedName>
        <fullName evidence="1">Uncharacterized protein</fullName>
    </submittedName>
</protein>
<organism evidence="1">
    <name type="scientific">uncultured Synechococcus sp</name>
    <dbReference type="NCBI Taxonomy" id="154535"/>
    <lineage>
        <taxon>Bacteria</taxon>
        <taxon>Bacillati</taxon>
        <taxon>Cyanobacteriota</taxon>
        <taxon>Cyanophyceae</taxon>
        <taxon>Synechococcales</taxon>
        <taxon>Synechococcaceae</taxon>
        <taxon>Synechococcus</taxon>
        <taxon>environmental samples</taxon>
    </lineage>
</organism>
<name>A0A024CH40_9SYNE</name>
<proteinExistence type="predicted"/>
<dbReference type="AlphaFoldDB" id="A0A024CH40"/>
<reference evidence="1" key="1">
    <citation type="journal article" date="2014" name="FEMS Microbiol. Ecol.">
        <title>Development of a targeted metagenomic approach to study a genomic region involved in light harvesting in marine Synechococcus.</title>
        <authorList>
            <person name="Humily F."/>
            <person name="Farrant G.K."/>
            <person name="Marie D."/>
            <person name="Perennou M."/>
            <person name="Mazard S."/>
            <person name="Labadie K."/>
            <person name="Aury J.-M."/>
            <person name="Wincker P."/>
            <person name="Nicolas Segui A."/>
            <person name="Scanlan D.J."/>
            <person name="Garczarek L."/>
        </authorList>
    </citation>
    <scope>NUCLEOTIDE SEQUENCE</scope>
</reference>